<sequence length="103" mass="11595">MGVKAKKGDWVQIHSIVLKAEERTGKIPEDTKKVPLEMWVKGFLNDDSNFGDIVSLTTLTGRQVKGELVEVNPKYIHSFGDEYVPELLRVGIQVRSILKEGED</sequence>
<dbReference type="Proteomes" id="UP000622687">
    <property type="component" value="Unassembled WGS sequence"/>
</dbReference>
<protein>
    <submittedName>
        <fullName evidence="1">2-amino-4-ketopentanoate thiolase</fullName>
    </submittedName>
</protein>
<reference evidence="1" key="1">
    <citation type="submission" date="2020-12" db="EMBL/GenBank/DDBJ databases">
        <title>Clostridium thailandense sp. nov., a novel acetogenic bacterium isolated from peat land soil in Thailand.</title>
        <authorList>
            <person name="Chaikitkaew S."/>
            <person name="Birkeland N.K."/>
        </authorList>
    </citation>
    <scope>NUCLEOTIDE SEQUENCE</scope>
    <source>
        <strain evidence="1">DSM 17425</strain>
    </source>
</reference>
<dbReference type="EMBL" id="JAEEGB010000001">
    <property type="protein sequence ID" value="MBI6871187.1"/>
    <property type="molecule type" value="Genomic_DNA"/>
</dbReference>
<accession>A0A934HV82</accession>
<name>A0A934HV82_9CLOT</name>
<proteinExistence type="predicted"/>
<organism evidence="1 2">
    <name type="scientific">Clostridium aciditolerans</name>
    <dbReference type="NCBI Taxonomy" id="339861"/>
    <lineage>
        <taxon>Bacteria</taxon>
        <taxon>Bacillati</taxon>
        <taxon>Bacillota</taxon>
        <taxon>Clostridia</taxon>
        <taxon>Eubacteriales</taxon>
        <taxon>Clostridiaceae</taxon>
        <taxon>Clostridium</taxon>
    </lineage>
</organism>
<dbReference type="InterPro" id="IPR047755">
    <property type="entry name" value="OrtA"/>
</dbReference>
<comment type="caution">
    <text evidence="1">The sequence shown here is derived from an EMBL/GenBank/DDBJ whole genome shotgun (WGS) entry which is preliminary data.</text>
</comment>
<keyword evidence="2" id="KW-1185">Reference proteome</keyword>
<dbReference type="RefSeq" id="WP_211140646.1">
    <property type="nucleotide sequence ID" value="NZ_JAEEGB010000001.1"/>
</dbReference>
<evidence type="ECO:0000313" key="2">
    <source>
        <dbReference type="Proteomes" id="UP000622687"/>
    </source>
</evidence>
<gene>
    <name evidence="1" type="ORF">I6U51_00520</name>
</gene>
<dbReference type="NCBIfam" id="NF040739">
    <property type="entry name" value="ornith_OrtA"/>
    <property type="match status" value="1"/>
</dbReference>
<evidence type="ECO:0000313" key="1">
    <source>
        <dbReference type="EMBL" id="MBI6871187.1"/>
    </source>
</evidence>
<dbReference type="Pfam" id="PF22010">
    <property type="entry name" value="OrtA"/>
    <property type="match status" value="1"/>
</dbReference>
<dbReference type="AlphaFoldDB" id="A0A934HV82"/>